<name>A0A1K2HRU7_9NEIS</name>
<dbReference type="AlphaFoldDB" id="A0A1K2HRU7"/>
<proteinExistence type="predicted"/>
<dbReference type="RefSeq" id="WP_072429796.1">
    <property type="nucleotide sequence ID" value="NZ_FPKR01000014.1"/>
</dbReference>
<dbReference type="STRING" id="1121279.SAMN02745887_03312"/>
<keyword evidence="2" id="KW-1185">Reference proteome</keyword>
<accession>A0A1K2HRU7</accession>
<organism evidence="1 2">
    <name type="scientific">Chitinimonas taiwanensis DSM 18899</name>
    <dbReference type="NCBI Taxonomy" id="1121279"/>
    <lineage>
        <taxon>Bacteria</taxon>
        <taxon>Pseudomonadati</taxon>
        <taxon>Pseudomonadota</taxon>
        <taxon>Betaproteobacteria</taxon>
        <taxon>Neisseriales</taxon>
        <taxon>Chitinibacteraceae</taxon>
        <taxon>Chitinimonas</taxon>
    </lineage>
</organism>
<protein>
    <submittedName>
        <fullName evidence="1">Uncharacterized protein</fullName>
    </submittedName>
</protein>
<gene>
    <name evidence="1" type="ORF">SAMN02745887_03312</name>
</gene>
<evidence type="ECO:0000313" key="1">
    <source>
        <dbReference type="EMBL" id="SFZ78994.1"/>
    </source>
</evidence>
<reference evidence="1 2" key="1">
    <citation type="submission" date="2016-11" db="EMBL/GenBank/DDBJ databases">
        <authorList>
            <person name="Jaros S."/>
            <person name="Januszkiewicz K."/>
            <person name="Wedrychowicz H."/>
        </authorList>
    </citation>
    <scope>NUCLEOTIDE SEQUENCE [LARGE SCALE GENOMIC DNA]</scope>
    <source>
        <strain evidence="1 2">DSM 18899</strain>
    </source>
</reference>
<sequence>MPLSYRVYLSAFPLGSSEPARVLAAIRADWVSPSWVSSRALDGAWLFEMQAEACAPDVDEAALAERLTLLIWRKLGRYVKVVVDASPGESDEARRRELGQTEYRKLMRLN</sequence>
<dbReference type="EMBL" id="FPKR01000014">
    <property type="protein sequence ID" value="SFZ78994.1"/>
    <property type="molecule type" value="Genomic_DNA"/>
</dbReference>
<evidence type="ECO:0000313" key="2">
    <source>
        <dbReference type="Proteomes" id="UP000186513"/>
    </source>
</evidence>
<dbReference type="OrthoDB" id="8590048at2"/>
<dbReference type="Proteomes" id="UP000186513">
    <property type="component" value="Unassembled WGS sequence"/>
</dbReference>